<dbReference type="Proteomes" id="UP001165653">
    <property type="component" value="Unassembled WGS sequence"/>
</dbReference>
<comment type="pathway">
    <text evidence="9">Carotenoid biosynthesis; staphyloxanthin biosynthesis; staphyloxanthin from farnesyl diphosphate: step 5/5.</text>
</comment>
<evidence type="ECO:0000313" key="14">
    <source>
        <dbReference type="EMBL" id="MCW1916266.1"/>
    </source>
</evidence>
<evidence type="ECO:0000256" key="13">
    <source>
        <dbReference type="SAM" id="Phobius"/>
    </source>
</evidence>
<dbReference type="RefSeq" id="WP_264515845.1">
    <property type="nucleotide sequence ID" value="NZ_JAPDDR010000013.1"/>
</dbReference>
<comment type="function">
    <text evidence="12">Catalyzes the acylation of glycosyl-4,4'-diaponeurosporenoate, i.e. the esterification of glucose at the C6'' position with the carboxyl group of the C(15) fatty acid 12-methyltetradecanoic acid, to yield staphyloxanthin. This is the last step in the biosynthesis of this orange pigment, present in most staphylococci strains.</text>
</comment>
<keyword evidence="5" id="KW-0732">Signal</keyword>
<evidence type="ECO:0000256" key="8">
    <source>
        <dbReference type="ARBA" id="ARBA00023315"/>
    </source>
</evidence>
<keyword evidence="7 13" id="KW-0472">Membrane</keyword>
<keyword evidence="15" id="KW-1185">Reference proteome</keyword>
<comment type="subcellular location">
    <subcellularLocation>
        <location evidence="1">Cell membrane</location>
        <topology evidence="1">Single-pass membrane protein</topology>
    </subcellularLocation>
</comment>
<evidence type="ECO:0000256" key="6">
    <source>
        <dbReference type="ARBA" id="ARBA00022989"/>
    </source>
</evidence>
<comment type="caution">
    <text evidence="14">The sequence shown here is derived from an EMBL/GenBank/DDBJ whole genome shotgun (WGS) entry which is preliminary data.</text>
</comment>
<dbReference type="InterPro" id="IPR044021">
    <property type="entry name" value="CrtO"/>
</dbReference>
<keyword evidence="6 13" id="KW-1133">Transmembrane helix</keyword>
<evidence type="ECO:0000256" key="4">
    <source>
        <dbReference type="ARBA" id="ARBA00022692"/>
    </source>
</evidence>
<sequence length="161" mass="18525">MLLELPVLWVIALNSAGIPVLQMGLAWLFTHLPAGWFERPLQSPAPARRRRYESLLLVKRWKDLLPDGGSWFRSGYAKSRLHSRQSGDLRRFVTETRRGEVCHWLALAFTPLFFLWNPPWACIVITVAMLALNLPCIIIQRYNRLRFSGALAKRGSQQRTG</sequence>
<evidence type="ECO:0000256" key="5">
    <source>
        <dbReference type="ARBA" id="ARBA00022729"/>
    </source>
</evidence>
<protein>
    <recommendedName>
        <fullName evidence="11">Glycosyl-4,4'-diaponeurosporenoate acyltransferase</fullName>
    </recommendedName>
</protein>
<feature type="transmembrane region" description="Helical" evidence="13">
    <location>
        <begin position="7"/>
        <end position="29"/>
    </location>
</feature>
<accession>A0ABT3G8T4</accession>
<evidence type="ECO:0000256" key="12">
    <source>
        <dbReference type="ARBA" id="ARBA00025324"/>
    </source>
</evidence>
<dbReference type="Pfam" id="PF18927">
    <property type="entry name" value="CrtO"/>
    <property type="match status" value="1"/>
</dbReference>
<evidence type="ECO:0000256" key="7">
    <source>
        <dbReference type="ARBA" id="ARBA00023136"/>
    </source>
</evidence>
<evidence type="ECO:0000256" key="9">
    <source>
        <dbReference type="ARBA" id="ARBA00023588"/>
    </source>
</evidence>
<evidence type="ECO:0000256" key="10">
    <source>
        <dbReference type="ARBA" id="ARBA00023603"/>
    </source>
</evidence>
<keyword evidence="3" id="KW-0808">Transferase</keyword>
<feature type="transmembrane region" description="Helical" evidence="13">
    <location>
        <begin position="118"/>
        <end position="139"/>
    </location>
</feature>
<dbReference type="EMBL" id="JAPDDR010000013">
    <property type="protein sequence ID" value="MCW1916266.1"/>
    <property type="molecule type" value="Genomic_DNA"/>
</dbReference>
<proteinExistence type="inferred from homology"/>
<evidence type="ECO:0000313" key="15">
    <source>
        <dbReference type="Proteomes" id="UP001165653"/>
    </source>
</evidence>
<organism evidence="14 15">
    <name type="scientific">Luteolibacter rhizosphaerae</name>
    <dbReference type="NCBI Taxonomy" id="2989719"/>
    <lineage>
        <taxon>Bacteria</taxon>
        <taxon>Pseudomonadati</taxon>
        <taxon>Verrucomicrobiota</taxon>
        <taxon>Verrucomicrobiia</taxon>
        <taxon>Verrucomicrobiales</taxon>
        <taxon>Verrucomicrobiaceae</taxon>
        <taxon>Luteolibacter</taxon>
    </lineage>
</organism>
<evidence type="ECO:0000256" key="11">
    <source>
        <dbReference type="ARBA" id="ARBA00023667"/>
    </source>
</evidence>
<name>A0ABT3G8T4_9BACT</name>
<keyword evidence="2" id="KW-1003">Cell membrane</keyword>
<keyword evidence="4 13" id="KW-0812">Transmembrane</keyword>
<evidence type="ECO:0000256" key="1">
    <source>
        <dbReference type="ARBA" id="ARBA00004162"/>
    </source>
</evidence>
<keyword evidence="8" id="KW-0012">Acyltransferase</keyword>
<gene>
    <name evidence="14" type="ORF">OJ996_21935</name>
</gene>
<evidence type="ECO:0000256" key="2">
    <source>
        <dbReference type="ARBA" id="ARBA00022475"/>
    </source>
</evidence>
<reference evidence="14" key="1">
    <citation type="submission" date="2022-10" db="EMBL/GenBank/DDBJ databases">
        <title>Luteolibacter sp. GHJ8, whole genome shotgun sequencing project.</title>
        <authorList>
            <person name="Zhao G."/>
            <person name="Shen L."/>
        </authorList>
    </citation>
    <scope>NUCLEOTIDE SEQUENCE</scope>
    <source>
        <strain evidence="14">GHJ8</strain>
    </source>
</reference>
<comment type="similarity">
    <text evidence="10">Belongs to the acyltransferase CrtO family.</text>
</comment>
<evidence type="ECO:0000256" key="3">
    <source>
        <dbReference type="ARBA" id="ARBA00022679"/>
    </source>
</evidence>